<dbReference type="InterPro" id="IPR038177">
    <property type="entry name" value="IAT_beta_sf"/>
</dbReference>
<dbReference type="InterPro" id="IPR039448">
    <property type="entry name" value="Beta_helix"/>
</dbReference>
<feature type="signal peptide" evidence="1">
    <location>
        <begin position="1"/>
        <end position="22"/>
    </location>
</feature>
<evidence type="ECO:0000313" key="3">
    <source>
        <dbReference type="EMBL" id="ANP42455.1"/>
    </source>
</evidence>
<dbReference type="RefSeq" id="WP_005615886.1">
    <property type="nucleotide sequence ID" value="NZ_CP015231.1"/>
</dbReference>
<evidence type="ECO:0000259" key="2">
    <source>
        <dbReference type="Pfam" id="PF13229"/>
    </source>
</evidence>
<sequence length="771" mass="80213">MTLRLTALSGLSFLLTSTALFAADLQLYHEEGLSTGIALSFPFAIEENRATIARLSYGRDEDHNTQLSIEAMRRMTLAHGWTVGVGVFADSSTDDIGNRFSQVGMSGDLQRGIFQANLNAYLPVGTKSHADARYDALAEMDGTIRFKGGRSLALRGLDAELGARFAFSALGGGSFGLFGGGFTFEHSDGASYDGTSARAELELENLFGTYPGALVRAGVRAERAAGRTDSRAYVSLSIPLGAKPTKATGENGRPRASSLNRLTRDTLRRRRVTTRAGAYGAAEAVTLSGQALGGFTRASEGDNLQDALNTTGANGLVFASGSFTTAGLTLANGQTLVGGGGAVTLQATNGRQMVLANSGAATTIQGQAVTSGSADATNAEPVSAILTMANDSTARHLTLTGGVQGIAAHGVDTVTVSDIHISDTLDDAVHLTDVSNASFSKISIDNAGGNGFAATGGSDIAISGASIAAPGENGFELRNIDGFSLQDAHLSDMAICEDNTLCEFSVYNPNSVPNSGVNAIGLTNASFNNIRMDDVTYGFFLASEINTADYDYTITRASTDLSLNNITITNSRREAILAVGVDGLDMTHVTLDNSAQDHDMDLVVIQSSGRVTMENATLSGGINGLMLVDALRLESITEDMRFSDITISDTGRAGIFLNPIRNVNFENITVSNAGTHGIFMLGDSWGYNGGPITDVKFTDVTIDNAATAGVNFYGPATNVSGNVTVLNTPADCSADTGSWSGTALDNDASHTLTINGTVMGTDTLAECASPY</sequence>
<feature type="domain" description="Right handed beta helix" evidence="2">
    <location>
        <begin position="585"/>
        <end position="725"/>
    </location>
</feature>
<dbReference type="AlphaFoldDB" id="A0A1B1A7A4"/>
<dbReference type="SMART" id="SM00710">
    <property type="entry name" value="PbH1"/>
    <property type="match status" value="10"/>
</dbReference>
<dbReference type="EMBL" id="CP015231">
    <property type="protein sequence ID" value="ANP42455.1"/>
    <property type="molecule type" value="Genomic_DNA"/>
</dbReference>
<dbReference type="Pfam" id="PF13229">
    <property type="entry name" value="Beta_helix"/>
    <property type="match status" value="1"/>
</dbReference>
<dbReference type="Gene3D" id="2.160.20.10">
    <property type="entry name" value="Single-stranded right-handed beta-helix, Pectin lyase-like"/>
    <property type="match status" value="2"/>
</dbReference>
<organism evidence="3 4">
    <name type="scientific">Tritonibacter mobilis F1926</name>
    <dbReference type="NCBI Taxonomy" id="1265309"/>
    <lineage>
        <taxon>Bacteria</taxon>
        <taxon>Pseudomonadati</taxon>
        <taxon>Pseudomonadota</taxon>
        <taxon>Alphaproteobacteria</taxon>
        <taxon>Rhodobacterales</taxon>
        <taxon>Paracoccaceae</taxon>
        <taxon>Tritonibacter</taxon>
    </lineage>
</organism>
<dbReference type="InterPro" id="IPR006626">
    <property type="entry name" value="PbH1"/>
</dbReference>
<reference evidence="3 4" key="1">
    <citation type="journal article" date="2016" name="ISME J.">
        <title>Global occurrence and heterogeneity of the Roseobacter-clade species Ruegeria mobilis.</title>
        <authorList>
            <person name="Sonnenschein E."/>
            <person name="Gram L."/>
        </authorList>
    </citation>
    <scope>NUCLEOTIDE SEQUENCE [LARGE SCALE GENOMIC DNA]</scope>
    <source>
        <strain evidence="3 4">F1926</strain>
        <plasmid evidence="3 4">unnamed1</plasmid>
    </source>
</reference>
<proteinExistence type="predicted"/>
<dbReference type="SUPFAM" id="SSF51126">
    <property type="entry name" value="Pectin lyase-like"/>
    <property type="match status" value="2"/>
</dbReference>
<dbReference type="GeneID" id="28251553"/>
<dbReference type="InterPro" id="IPR012334">
    <property type="entry name" value="Pectin_lyas_fold"/>
</dbReference>
<evidence type="ECO:0000256" key="1">
    <source>
        <dbReference type="SAM" id="SignalP"/>
    </source>
</evidence>
<dbReference type="PANTHER" id="PTHR36453:SF1">
    <property type="entry name" value="RIGHT HANDED BETA HELIX DOMAIN-CONTAINING PROTEIN"/>
    <property type="match status" value="1"/>
</dbReference>
<dbReference type="Gene3D" id="2.40.160.160">
    <property type="entry name" value="Inverse autotransporter, beta-domain"/>
    <property type="match status" value="1"/>
</dbReference>
<name>A0A1B1A7A4_9RHOB</name>
<protein>
    <recommendedName>
        <fullName evidence="2">Right handed beta helix domain-containing protein</fullName>
    </recommendedName>
</protein>
<evidence type="ECO:0000313" key="4">
    <source>
        <dbReference type="Proteomes" id="UP000013243"/>
    </source>
</evidence>
<gene>
    <name evidence="3" type="ORF">K529_016930</name>
</gene>
<dbReference type="KEGG" id="rmb:K529_016930"/>
<dbReference type="Proteomes" id="UP000013243">
    <property type="component" value="Plasmid unnamed1"/>
</dbReference>
<keyword evidence="1" id="KW-0732">Signal</keyword>
<geneLocation type="plasmid" evidence="3 4">
    <name>unnamed1</name>
</geneLocation>
<accession>A0A1B1A7A4</accession>
<dbReference type="InterPro" id="IPR011050">
    <property type="entry name" value="Pectin_lyase_fold/virulence"/>
</dbReference>
<feature type="chain" id="PRO_5008518478" description="Right handed beta helix domain-containing protein" evidence="1">
    <location>
        <begin position="23"/>
        <end position="771"/>
    </location>
</feature>
<dbReference type="PANTHER" id="PTHR36453">
    <property type="entry name" value="SECRETED PROTEIN-RELATED"/>
    <property type="match status" value="1"/>
</dbReference>
<keyword evidence="3" id="KW-0614">Plasmid</keyword>
<dbReference type="OrthoDB" id="8320584at2"/>